<feature type="domain" description="Thioesterase" evidence="2">
    <location>
        <begin position="25"/>
        <end position="244"/>
    </location>
</feature>
<reference evidence="3" key="1">
    <citation type="submission" date="2024-01" db="EMBL/GenBank/DDBJ databases">
        <title>The genome sequence of Micromonospora mangrovi CCTCC AA 2012012.</title>
        <authorList>
            <person name="Gao J."/>
        </authorList>
    </citation>
    <scope>NUCLEOTIDE SEQUENCE</scope>
    <source>
        <strain evidence="3">CCTCC AA 2012012</strain>
    </source>
</reference>
<dbReference type="SUPFAM" id="SSF53474">
    <property type="entry name" value="alpha/beta-Hydrolases"/>
    <property type="match status" value="1"/>
</dbReference>
<dbReference type="GO" id="GO:0008610">
    <property type="term" value="P:lipid biosynthetic process"/>
    <property type="evidence" value="ECO:0007669"/>
    <property type="project" value="TreeGrafter"/>
</dbReference>
<protein>
    <submittedName>
        <fullName evidence="3">Alpha/beta fold hydrolase</fullName>
    </submittedName>
</protein>
<accession>A0AAU7MB53</accession>
<dbReference type="InterPro" id="IPR012223">
    <property type="entry name" value="TEII"/>
</dbReference>
<sequence length="264" mass="27879">MNPDLPQPAVRLFEFSTDAAADTVLYCFTHAGGAAPFYRPWAASLPPGVALCAIQQPGRQDLMRLPPYADMSALADAAARAIAAHLQGRRHVFFGHSMGALTAFETARRLRRAGVPGPDLLGVSACPAPHRAGGRPGVSGLSDEQLLARVAGLGGIAPEFLASRELVKLMLPAIRADYEVLDGYEYVAEAPLDCALTIFGGLSDDSVPEDALRAWDGYASGPTAVELYPGGHFYLNDRAAGILDVLFAPGTAAPRNLDRQAVDL</sequence>
<dbReference type="InterPro" id="IPR001031">
    <property type="entry name" value="Thioesterase"/>
</dbReference>
<comment type="similarity">
    <text evidence="1">Belongs to the thioesterase family.</text>
</comment>
<dbReference type="Pfam" id="PF00975">
    <property type="entry name" value="Thioesterase"/>
    <property type="match status" value="1"/>
</dbReference>
<evidence type="ECO:0000313" key="4">
    <source>
        <dbReference type="EMBL" id="XCH75540.1"/>
    </source>
</evidence>
<dbReference type="GO" id="GO:0016787">
    <property type="term" value="F:hydrolase activity"/>
    <property type="evidence" value="ECO:0007669"/>
    <property type="project" value="UniProtKB-KW"/>
</dbReference>
<dbReference type="InterPro" id="IPR029058">
    <property type="entry name" value="AB_hydrolase_fold"/>
</dbReference>
<evidence type="ECO:0000256" key="1">
    <source>
        <dbReference type="ARBA" id="ARBA00007169"/>
    </source>
</evidence>
<gene>
    <name evidence="4" type="ORF">ABUL08_05470</name>
    <name evidence="3" type="ORF">VK199_05425</name>
</gene>
<dbReference type="EMBL" id="CP159342">
    <property type="protein sequence ID" value="XCH75540.1"/>
    <property type="molecule type" value="Genomic_DNA"/>
</dbReference>
<proteinExistence type="inferred from homology"/>
<reference evidence="4" key="2">
    <citation type="submission" date="2024-06" db="EMBL/GenBank/DDBJ databases">
        <title>Micromonospora mangrovi CCTCC AA 2012012 genome sequences.</title>
        <authorList>
            <person name="Gao J."/>
        </authorList>
    </citation>
    <scope>NUCLEOTIDE SEQUENCE</scope>
    <source>
        <strain evidence="4">CCTCC AA 2012012</strain>
    </source>
</reference>
<dbReference type="PANTHER" id="PTHR11487:SF0">
    <property type="entry name" value="S-ACYL FATTY ACID SYNTHASE THIOESTERASE, MEDIUM CHAIN"/>
    <property type="match status" value="1"/>
</dbReference>
<dbReference type="RefSeq" id="WP_350935106.1">
    <property type="nucleotide sequence ID" value="NZ_CP157762.1"/>
</dbReference>
<name>A0AAU7MB53_9ACTN</name>
<evidence type="ECO:0000259" key="2">
    <source>
        <dbReference type="Pfam" id="PF00975"/>
    </source>
</evidence>
<evidence type="ECO:0000313" key="3">
    <source>
        <dbReference type="EMBL" id="XBP94837.1"/>
    </source>
</evidence>
<keyword evidence="3" id="KW-0378">Hydrolase</keyword>
<dbReference type="PANTHER" id="PTHR11487">
    <property type="entry name" value="THIOESTERASE"/>
    <property type="match status" value="1"/>
</dbReference>
<organism evidence="3">
    <name type="scientific">Micromonospora sp. CCTCC AA 2012012</name>
    <dbReference type="NCBI Taxonomy" id="3111921"/>
    <lineage>
        <taxon>Bacteria</taxon>
        <taxon>Bacillati</taxon>
        <taxon>Actinomycetota</taxon>
        <taxon>Actinomycetes</taxon>
        <taxon>Micromonosporales</taxon>
        <taxon>Micromonosporaceae</taxon>
        <taxon>Micromonospora</taxon>
    </lineage>
</organism>
<dbReference type="Gene3D" id="3.40.50.1820">
    <property type="entry name" value="alpha/beta hydrolase"/>
    <property type="match status" value="1"/>
</dbReference>
<dbReference type="AlphaFoldDB" id="A0AAU7MB53"/>
<dbReference type="EMBL" id="CP157762">
    <property type="protein sequence ID" value="XBP94837.1"/>
    <property type="molecule type" value="Genomic_DNA"/>
</dbReference>